<dbReference type="InterPro" id="IPR004360">
    <property type="entry name" value="Glyas_Fos-R_dOase_dom"/>
</dbReference>
<dbReference type="EMBL" id="BAABKB010000037">
    <property type="protein sequence ID" value="GAA5032231.1"/>
    <property type="molecule type" value="Genomic_DNA"/>
</dbReference>
<dbReference type="Pfam" id="PF00903">
    <property type="entry name" value="Glyoxalase"/>
    <property type="match status" value="1"/>
</dbReference>
<organism evidence="2 3">
    <name type="scientific">Streptomyces siamensis</name>
    <dbReference type="NCBI Taxonomy" id="1274986"/>
    <lineage>
        <taxon>Bacteria</taxon>
        <taxon>Bacillati</taxon>
        <taxon>Actinomycetota</taxon>
        <taxon>Actinomycetes</taxon>
        <taxon>Kitasatosporales</taxon>
        <taxon>Streptomycetaceae</taxon>
        <taxon>Streptomyces</taxon>
    </lineage>
</organism>
<accession>A0ABP9JHZ7</accession>
<dbReference type="SUPFAM" id="SSF54593">
    <property type="entry name" value="Glyoxalase/Bleomycin resistance protein/Dihydroxybiphenyl dioxygenase"/>
    <property type="match status" value="1"/>
</dbReference>
<feature type="domain" description="VOC" evidence="1">
    <location>
        <begin position="4"/>
        <end position="141"/>
    </location>
</feature>
<evidence type="ECO:0000313" key="3">
    <source>
        <dbReference type="Proteomes" id="UP001501759"/>
    </source>
</evidence>
<evidence type="ECO:0000313" key="2">
    <source>
        <dbReference type="EMBL" id="GAA5032231.1"/>
    </source>
</evidence>
<dbReference type="PANTHER" id="PTHR36437:SF2">
    <property type="entry name" value="GLYOXALASE_BLEOMYCIN RESISTANCE PROTEIN_DIOXYGENASE"/>
    <property type="match status" value="1"/>
</dbReference>
<name>A0ABP9JHZ7_9ACTN</name>
<reference evidence="3" key="1">
    <citation type="journal article" date="2019" name="Int. J. Syst. Evol. Microbiol.">
        <title>The Global Catalogue of Microorganisms (GCM) 10K type strain sequencing project: providing services to taxonomists for standard genome sequencing and annotation.</title>
        <authorList>
            <consortium name="The Broad Institute Genomics Platform"/>
            <consortium name="The Broad Institute Genome Sequencing Center for Infectious Disease"/>
            <person name="Wu L."/>
            <person name="Ma J."/>
        </authorList>
    </citation>
    <scope>NUCLEOTIDE SEQUENCE [LARGE SCALE GENOMIC DNA]</scope>
    <source>
        <strain evidence="3">JCM 18409</strain>
    </source>
</reference>
<keyword evidence="3" id="KW-1185">Reference proteome</keyword>
<evidence type="ECO:0000259" key="1">
    <source>
        <dbReference type="PROSITE" id="PS51819"/>
    </source>
</evidence>
<sequence>MDLKLEVVVLPVSDVDRAKDFYTRQLGGRLDADLPVKDGYRVVQVTPPGSACSVIFGEGITDAEPGSAQGLYLIVSDIEKAHEELTGRGVEVTGPFHDDTGIFHQAGETGRVPGAAPERASYGSFASFTDPDGNGWVLQEITERLPGR</sequence>
<dbReference type="PROSITE" id="PS51819">
    <property type="entry name" value="VOC"/>
    <property type="match status" value="1"/>
</dbReference>
<gene>
    <name evidence="2" type="ORF">GCM10023335_74490</name>
</gene>
<dbReference type="RefSeq" id="WP_345657242.1">
    <property type="nucleotide sequence ID" value="NZ_BAABKB010000037.1"/>
</dbReference>
<dbReference type="PANTHER" id="PTHR36437">
    <property type="entry name" value="GLYOXALASE/BLEOMYCIN RESISTANCE PROTEIN/DIOXYGENASE"/>
    <property type="match status" value="1"/>
</dbReference>
<dbReference type="Proteomes" id="UP001501759">
    <property type="component" value="Unassembled WGS sequence"/>
</dbReference>
<protein>
    <recommendedName>
        <fullName evidence="1">VOC domain-containing protein</fullName>
    </recommendedName>
</protein>
<comment type="caution">
    <text evidence="2">The sequence shown here is derived from an EMBL/GenBank/DDBJ whole genome shotgun (WGS) entry which is preliminary data.</text>
</comment>
<dbReference type="Gene3D" id="3.10.180.10">
    <property type="entry name" value="2,3-Dihydroxybiphenyl 1,2-Dioxygenase, domain 1"/>
    <property type="match status" value="1"/>
</dbReference>
<proteinExistence type="predicted"/>
<dbReference type="InterPro" id="IPR029068">
    <property type="entry name" value="Glyas_Bleomycin-R_OHBP_Dase"/>
</dbReference>
<dbReference type="InterPro" id="IPR037523">
    <property type="entry name" value="VOC_core"/>
</dbReference>